<dbReference type="PANTHER" id="PTHR14209">
    <property type="entry name" value="ISOAMYL ACETATE-HYDROLYZING ESTERASE 1"/>
    <property type="match status" value="1"/>
</dbReference>
<dbReference type="AlphaFoldDB" id="A0A427YJT1"/>
<dbReference type="InterPro" id="IPR045136">
    <property type="entry name" value="Iah1-like"/>
</dbReference>
<dbReference type="STRING" id="1890683.A0A427YJT1"/>
<evidence type="ECO:0000313" key="3">
    <source>
        <dbReference type="Proteomes" id="UP000279259"/>
    </source>
</evidence>
<dbReference type="SUPFAM" id="SSF52266">
    <property type="entry name" value="SGNH hydrolase"/>
    <property type="match status" value="1"/>
</dbReference>
<dbReference type="InterPro" id="IPR036514">
    <property type="entry name" value="SGNH_hydro_sf"/>
</dbReference>
<dbReference type="OrthoDB" id="671439at2759"/>
<reference evidence="2 3" key="1">
    <citation type="submission" date="2018-11" db="EMBL/GenBank/DDBJ databases">
        <title>Genome sequence of Saitozyma podzolica DSM 27192.</title>
        <authorList>
            <person name="Aliyu H."/>
            <person name="Gorte O."/>
            <person name="Ochsenreither K."/>
        </authorList>
    </citation>
    <scope>NUCLEOTIDE SEQUENCE [LARGE SCALE GENOMIC DNA]</scope>
    <source>
        <strain evidence="2 3">DSM 27192</strain>
    </source>
</reference>
<dbReference type="EMBL" id="RSCD01000008">
    <property type="protein sequence ID" value="RSH91333.1"/>
    <property type="molecule type" value="Genomic_DNA"/>
</dbReference>
<sequence>MARPMQDCVVLFGDSITSRQDVPQSLQALMGDTYRRTLDILNRGYGGFNTTFTRPLLDQIFARKEDAAHVPVVRLITIWLGTNDAALPPSEQHVPVETYTANLRYFMDELTSPSSPYAVSSTEGLNIVLITPPAVLTTMREPEWNRKPSLTKQYVDACLQVAEEWKAKQAGKTWRVGSIDAWNAIINAAGGEGEELRPFFTDGLHLSTEGYAAVWGEYKKLVKTDFKGRGLDWEDVDDLPMRVPLWDEVDYDDPESVVKRMKLPPIRQ</sequence>
<keyword evidence="3" id="KW-1185">Reference proteome</keyword>
<dbReference type="PANTHER" id="PTHR14209:SF19">
    <property type="entry name" value="ISOAMYL ACETATE-HYDROLYZING ESTERASE 1 HOMOLOG"/>
    <property type="match status" value="1"/>
</dbReference>
<feature type="domain" description="SGNH hydrolase-type esterase" evidence="1">
    <location>
        <begin position="11"/>
        <end position="213"/>
    </location>
</feature>
<evidence type="ECO:0000259" key="1">
    <source>
        <dbReference type="Pfam" id="PF13472"/>
    </source>
</evidence>
<dbReference type="Proteomes" id="UP000279259">
    <property type="component" value="Unassembled WGS sequence"/>
</dbReference>
<comment type="caution">
    <text evidence="2">The sequence shown here is derived from an EMBL/GenBank/DDBJ whole genome shotgun (WGS) entry which is preliminary data.</text>
</comment>
<gene>
    <name evidence="2" type="ORF">EHS25_009632</name>
</gene>
<protein>
    <recommendedName>
        <fullName evidence="1">SGNH hydrolase-type esterase domain-containing protein</fullName>
    </recommendedName>
</protein>
<accession>A0A427YJT1</accession>
<dbReference type="InterPro" id="IPR013830">
    <property type="entry name" value="SGNH_hydro"/>
</dbReference>
<organism evidence="2 3">
    <name type="scientific">Saitozyma podzolica</name>
    <dbReference type="NCBI Taxonomy" id="1890683"/>
    <lineage>
        <taxon>Eukaryota</taxon>
        <taxon>Fungi</taxon>
        <taxon>Dikarya</taxon>
        <taxon>Basidiomycota</taxon>
        <taxon>Agaricomycotina</taxon>
        <taxon>Tremellomycetes</taxon>
        <taxon>Tremellales</taxon>
        <taxon>Trimorphomycetaceae</taxon>
        <taxon>Saitozyma</taxon>
    </lineage>
</organism>
<evidence type="ECO:0000313" key="2">
    <source>
        <dbReference type="EMBL" id="RSH91333.1"/>
    </source>
</evidence>
<name>A0A427YJT1_9TREE</name>
<dbReference type="Gene3D" id="3.40.50.1110">
    <property type="entry name" value="SGNH hydrolase"/>
    <property type="match status" value="1"/>
</dbReference>
<proteinExistence type="predicted"/>
<dbReference type="Pfam" id="PF13472">
    <property type="entry name" value="Lipase_GDSL_2"/>
    <property type="match status" value="1"/>
</dbReference>